<evidence type="ECO:0000313" key="4">
    <source>
        <dbReference type="EMBL" id="MFN2975197.1"/>
    </source>
</evidence>
<feature type="domain" description="CAAX prenyl protease 2/Lysostaphin resistance protein A-like" evidence="3">
    <location>
        <begin position="157"/>
        <end position="268"/>
    </location>
</feature>
<keyword evidence="5" id="KW-1185">Reference proteome</keyword>
<dbReference type="GO" id="GO:0016787">
    <property type="term" value="F:hydrolase activity"/>
    <property type="evidence" value="ECO:0007669"/>
    <property type="project" value="UniProtKB-KW"/>
</dbReference>
<feature type="transmembrane region" description="Helical" evidence="2">
    <location>
        <begin position="117"/>
        <end position="135"/>
    </location>
</feature>
<keyword evidence="2" id="KW-0812">Transmembrane</keyword>
<dbReference type="EC" id="3.4.-.-" evidence="4"/>
<protein>
    <submittedName>
        <fullName evidence="4">CPBP family intramembrane glutamic endopeptidase</fullName>
        <ecNumber evidence="4">3.4.-.-</ecNumber>
    </submittedName>
</protein>
<comment type="caution">
    <text evidence="4">The sequence shown here is derived from an EMBL/GenBank/DDBJ whole genome shotgun (WGS) entry which is preliminary data.</text>
</comment>
<feature type="region of interest" description="Disordered" evidence="1">
    <location>
        <begin position="1"/>
        <end position="32"/>
    </location>
</feature>
<feature type="transmembrane region" description="Helical" evidence="2">
    <location>
        <begin position="236"/>
        <end position="260"/>
    </location>
</feature>
<gene>
    <name evidence="4" type="ORF">ACK2TP_05425</name>
</gene>
<evidence type="ECO:0000256" key="1">
    <source>
        <dbReference type="SAM" id="MobiDB-lite"/>
    </source>
</evidence>
<keyword evidence="2" id="KW-1133">Transmembrane helix</keyword>
<feature type="transmembrane region" description="Helical" evidence="2">
    <location>
        <begin position="147"/>
        <end position="171"/>
    </location>
</feature>
<organism evidence="4 5">
    <name type="scientific">Terriglobus aquaticus</name>
    <dbReference type="NCBI Taxonomy" id="940139"/>
    <lineage>
        <taxon>Bacteria</taxon>
        <taxon>Pseudomonadati</taxon>
        <taxon>Acidobacteriota</taxon>
        <taxon>Terriglobia</taxon>
        <taxon>Terriglobales</taxon>
        <taxon>Acidobacteriaceae</taxon>
        <taxon>Terriglobus</taxon>
    </lineage>
</organism>
<feature type="compositionally biased region" description="Polar residues" evidence="1">
    <location>
        <begin position="1"/>
        <end position="12"/>
    </location>
</feature>
<sequence length="343" mass="36859">MAPDQQTISDAGQDSRDDALIPSAKGNAGPNRRPLQPMLGVLLFMSMVAGVAAILNTILKHYIPSQPAFRVVPLANSFLQSAALGIAVAAATSTLAWAERRTLASYGLISKHPVRNLLGGALAGVALLSAVVLLLHQLDLLVFRGQVLFGAAAEWKLAVRSAVFFGVAAFAEEGLVRGYLQYALTRAFSRFFRRILSPEGSARARVAPAFWTSTLLLSSLFAILQQVYTARSHLVLLNSFLFGLLMAFSLWRTGSLWWALGFHTAWDWAQSFLWGVPNSGVRMPDHLFLTEATGSALRSGGSIGPEGSAYTAGALAAGVAILMLLHRNRVYPDLWNGHESGDA</sequence>
<accession>A0ABW9KHZ0</accession>
<evidence type="ECO:0000259" key="3">
    <source>
        <dbReference type="Pfam" id="PF02517"/>
    </source>
</evidence>
<proteinExistence type="predicted"/>
<evidence type="ECO:0000313" key="5">
    <source>
        <dbReference type="Proteomes" id="UP001634747"/>
    </source>
</evidence>
<dbReference type="EMBL" id="JBJYXY010000001">
    <property type="protein sequence ID" value="MFN2975197.1"/>
    <property type="molecule type" value="Genomic_DNA"/>
</dbReference>
<feature type="transmembrane region" description="Helical" evidence="2">
    <location>
        <begin position="71"/>
        <end position="97"/>
    </location>
</feature>
<dbReference type="PANTHER" id="PTHR39430:SF1">
    <property type="entry name" value="PROTEASE"/>
    <property type="match status" value="1"/>
</dbReference>
<keyword evidence="4" id="KW-0378">Hydrolase</keyword>
<evidence type="ECO:0000256" key="2">
    <source>
        <dbReference type="SAM" id="Phobius"/>
    </source>
</evidence>
<feature type="transmembrane region" description="Helical" evidence="2">
    <location>
        <begin position="307"/>
        <end position="325"/>
    </location>
</feature>
<keyword evidence="2" id="KW-0472">Membrane</keyword>
<dbReference type="Proteomes" id="UP001634747">
    <property type="component" value="Unassembled WGS sequence"/>
</dbReference>
<dbReference type="Pfam" id="PF02517">
    <property type="entry name" value="Rce1-like"/>
    <property type="match status" value="1"/>
</dbReference>
<dbReference type="PANTHER" id="PTHR39430">
    <property type="entry name" value="MEMBRANE-ASSOCIATED PROTEASE-RELATED"/>
    <property type="match status" value="1"/>
</dbReference>
<dbReference type="InterPro" id="IPR003675">
    <property type="entry name" value="Rce1/LyrA-like_dom"/>
</dbReference>
<dbReference type="RefSeq" id="WP_263413272.1">
    <property type="nucleotide sequence ID" value="NZ_BAABBH010000001.1"/>
</dbReference>
<name>A0ABW9KHZ0_9BACT</name>
<reference evidence="4 5" key="1">
    <citation type="submission" date="2024-12" db="EMBL/GenBank/DDBJ databases">
        <authorList>
            <person name="Lee Y."/>
        </authorList>
    </citation>
    <scope>NUCLEOTIDE SEQUENCE [LARGE SCALE GENOMIC DNA]</scope>
    <source>
        <strain evidence="4 5">03SUJ4</strain>
    </source>
</reference>
<feature type="transmembrane region" description="Helical" evidence="2">
    <location>
        <begin position="38"/>
        <end position="59"/>
    </location>
</feature>